<proteinExistence type="predicted"/>
<dbReference type="EMBL" id="JBEXIP010000030">
    <property type="protein sequence ID" value="MET8436881.1"/>
    <property type="molecule type" value="Genomic_DNA"/>
</dbReference>
<name>A0ABV2UGA7_9ACTN</name>
<comment type="caution">
    <text evidence="2">The sequence shown here is derived from an EMBL/GenBank/DDBJ whole genome shotgun (WGS) entry which is preliminary data.</text>
</comment>
<gene>
    <name evidence="2" type="ORF">ABZV61_29700</name>
</gene>
<feature type="compositionally biased region" description="Low complexity" evidence="1">
    <location>
        <begin position="36"/>
        <end position="54"/>
    </location>
</feature>
<protein>
    <submittedName>
        <fullName evidence="2">Uncharacterized protein</fullName>
    </submittedName>
</protein>
<reference evidence="2 3" key="1">
    <citation type="submission" date="2024-06" db="EMBL/GenBank/DDBJ databases">
        <title>The Natural Products Discovery Center: Release of the First 8490 Sequenced Strains for Exploring Actinobacteria Biosynthetic Diversity.</title>
        <authorList>
            <person name="Kalkreuter E."/>
            <person name="Kautsar S.A."/>
            <person name="Yang D."/>
            <person name="Bader C.D."/>
            <person name="Teijaro C.N."/>
            <person name="Fluegel L."/>
            <person name="Davis C.M."/>
            <person name="Simpson J.R."/>
            <person name="Lauterbach L."/>
            <person name="Steele A.D."/>
            <person name="Gui C."/>
            <person name="Meng S."/>
            <person name="Li G."/>
            <person name="Viehrig K."/>
            <person name="Ye F."/>
            <person name="Su P."/>
            <person name="Kiefer A.F."/>
            <person name="Nichols A."/>
            <person name="Cepeda A.J."/>
            <person name="Yan W."/>
            <person name="Fan B."/>
            <person name="Jiang Y."/>
            <person name="Adhikari A."/>
            <person name="Zheng C.-J."/>
            <person name="Schuster L."/>
            <person name="Cowan T.M."/>
            <person name="Smanski M.J."/>
            <person name="Chevrette M.G."/>
            <person name="De Carvalho L.P.S."/>
            <person name="Shen B."/>
        </authorList>
    </citation>
    <scope>NUCLEOTIDE SEQUENCE [LARGE SCALE GENOMIC DNA]</scope>
    <source>
        <strain evidence="2 3">NPDC005137</strain>
    </source>
</reference>
<sequence>MQREHGGAGEHSSASDAGLSTEDLARPRDDRDADRGTPPAAADAPAPTVDAAAGSPSTEQPVAGTPHASAPEQGQENEPLLGPEEAEAFKSKWQAVQTAFVDNPQDAVRTADALVAEVMQTLARSFAARKEGLESQWGRGEEVLTEDLRIALQRYRSFFNRLLSA</sequence>
<organism evidence="2 3">
    <name type="scientific">Streptomyces sp. 900116325</name>
    <dbReference type="NCBI Taxonomy" id="3154295"/>
    <lineage>
        <taxon>Bacteria</taxon>
        <taxon>Bacillati</taxon>
        <taxon>Actinomycetota</taxon>
        <taxon>Actinomycetes</taxon>
        <taxon>Kitasatosporales</taxon>
        <taxon>Streptomycetaceae</taxon>
        <taxon>Streptomyces</taxon>
    </lineage>
</organism>
<evidence type="ECO:0000256" key="1">
    <source>
        <dbReference type="SAM" id="MobiDB-lite"/>
    </source>
</evidence>
<evidence type="ECO:0000313" key="2">
    <source>
        <dbReference type="EMBL" id="MET8436881.1"/>
    </source>
</evidence>
<evidence type="ECO:0000313" key="3">
    <source>
        <dbReference type="Proteomes" id="UP001550044"/>
    </source>
</evidence>
<dbReference type="RefSeq" id="WP_356498181.1">
    <property type="nucleotide sequence ID" value="NZ_JBEXEF010000110.1"/>
</dbReference>
<accession>A0ABV2UGA7</accession>
<keyword evidence="3" id="KW-1185">Reference proteome</keyword>
<dbReference type="Proteomes" id="UP001550044">
    <property type="component" value="Unassembled WGS sequence"/>
</dbReference>
<feature type="region of interest" description="Disordered" evidence="1">
    <location>
        <begin position="1"/>
        <end position="86"/>
    </location>
</feature>
<feature type="compositionally biased region" description="Basic and acidic residues" evidence="1">
    <location>
        <begin position="23"/>
        <end position="35"/>
    </location>
</feature>